<comment type="caution">
    <text evidence="2">The sequence shown here is derived from an EMBL/GenBank/DDBJ whole genome shotgun (WGS) entry which is preliminary data.</text>
</comment>
<keyword evidence="1" id="KW-0732">Signal</keyword>
<accession>A0A1Q9AS93</accession>
<evidence type="ECO:0000256" key="1">
    <source>
        <dbReference type="SAM" id="SignalP"/>
    </source>
</evidence>
<feature type="chain" id="PRO_5012773763" evidence="1">
    <location>
        <begin position="22"/>
        <end position="431"/>
    </location>
</feature>
<dbReference type="AlphaFoldDB" id="A0A1Q9AS93"/>
<name>A0A1Q9AS93_9HYPH</name>
<dbReference type="EMBL" id="MKIP01000058">
    <property type="protein sequence ID" value="OLP58280.1"/>
    <property type="molecule type" value="Genomic_DNA"/>
</dbReference>
<organism evidence="2 3">
    <name type="scientific">Xaviernesmea oryzae</name>
    <dbReference type="NCBI Taxonomy" id="464029"/>
    <lineage>
        <taxon>Bacteria</taxon>
        <taxon>Pseudomonadati</taxon>
        <taxon>Pseudomonadota</taxon>
        <taxon>Alphaproteobacteria</taxon>
        <taxon>Hyphomicrobiales</taxon>
        <taxon>Rhizobiaceae</taxon>
        <taxon>Rhizobium/Agrobacterium group</taxon>
        <taxon>Xaviernesmea</taxon>
    </lineage>
</organism>
<protein>
    <submittedName>
        <fullName evidence="2">Uncharacterized protein</fullName>
    </submittedName>
</protein>
<proteinExistence type="predicted"/>
<evidence type="ECO:0000313" key="2">
    <source>
        <dbReference type="EMBL" id="OLP58280.1"/>
    </source>
</evidence>
<dbReference type="InterPro" id="IPR029033">
    <property type="entry name" value="His_PPase_superfam"/>
</dbReference>
<dbReference type="Proteomes" id="UP000186364">
    <property type="component" value="Unassembled WGS sequence"/>
</dbReference>
<reference evidence="2 3" key="1">
    <citation type="submission" date="2016-09" db="EMBL/GenBank/DDBJ databases">
        <title>Rhizobium sp. nov., a novel species isolated from the rice rhizosphere.</title>
        <authorList>
            <person name="Zhao J."/>
            <person name="Zhang X."/>
        </authorList>
    </citation>
    <scope>NUCLEOTIDE SEQUENCE [LARGE SCALE GENOMIC DNA]</scope>
    <source>
        <strain evidence="2 3">1.7048</strain>
    </source>
</reference>
<gene>
    <name evidence="2" type="ORF">BJF93_06610</name>
</gene>
<dbReference type="InterPro" id="IPR000560">
    <property type="entry name" value="His_Pase_clade-2"/>
</dbReference>
<dbReference type="SUPFAM" id="SSF53254">
    <property type="entry name" value="Phosphoglycerate mutase-like"/>
    <property type="match status" value="1"/>
</dbReference>
<feature type="signal peptide" evidence="1">
    <location>
        <begin position="1"/>
        <end position="21"/>
    </location>
</feature>
<keyword evidence="3" id="KW-1185">Reference proteome</keyword>
<dbReference type="Gene3D" id="3.40.50.1240">
    <property type="entry name" value="Phosphoglycerate mutase-like"/>
    <property type="match status" value="2"/>
</dbReference>
<sequence length="431" mass="45399">MPSRLACALAMLLLTVAGAQGADALLTDKYIALMRHGVRPQTDSKELAKLSPKPWPKWDVADGQLTAHGVAAVKGLAPFERGMLAAKGLVPAEGCPPPGTVFGWANSAVKRTIDTGNVLLEAMFPGCGLSVGTWKGEGPDPLYDASDVDLGAIDVDEAKAAILQAAGGSFDRLKAETEPLLKEIDAILECPAGSEGCPLSEQPWKLDVKEARDDKPASVSVKGPLAKAGTLAQVFLLQYANGFPADQVAFGKASTAEDIIRLSKLRQLKYDVGNRVPYLAARDASNFLNQILIALAVDPKGDEAAGGPPNARFLLFMGSDTQQAEIAALLGLHWHIPPYLDDETPPTGALTFERLHDAAGKAYVRAGFAAPSLDQIRKAISLDSAHPPLQAVAAIPGCAAEAVDGACPLETFLKLSRPKLDMTAVAPYSYH</sequence>
<dbReference type="Pfam" id="PF00328">
    <property type="entry name" value="His_Phos_2"/>
    <property type="match status" value="1"/>
</dbReference>
<evidence type="ECO:0000313" key="3">
    <source>
        <dbReference type="Proteomes" id="UP000186364"/>
    </source>
</evidence>